<gene>
    <name evidence="1" type="ORF">SAMN04487949_3780</name>
</gene>
<accession>A0A1H0A0D1</accession>
<evidence type="ECO:0000313" key="1">
    <source>
        <dbReference type="EMBL" id="SDN26827.1"/>
    </source>
</evidence>
<evidence type="ECO:0000313" key="2">
    <source>
        <dbReference type="Proteomes" id="UP000199451"/>
    </source>
</evidence>
<dbReference type="AlphaFoldDB" id="A0A1H0A0D1"/>
<sequence length="284" mass="31194">MGSGCEVEKPVRTIQDTTQVHFTVEFEGCDQVTISAKNKGDWKRETGFTIRSDGTEIQNVQFDTSPGDVHNWSFNLTPNLDIRDKNHTVTVTTYGNLTKYNFTRDINYTNGTEIPHTHIEDVKVTNGTIDGEPSTVAKVTLSNPSIQMYSTKLMVYTEGTDGSLYGASVAPGENRTITVELLEDRGTKVAGEARLYAGNISEREGGIDQVEFVGRAGTNTTTWNESYEPVKAPWRDDHYVYQNESIETGADRNGLVPDLSETQLLYAGAGVALVGLGGLKRLLT</sequence>
<dbReference type="EMBL" id="FNHL01000009">
    <property type="protein sequence ID" value="SDN26827.1"/>
    <property type="molecule type" value="Genomic_DNA"/>
</dbReference>
<reference evidence="2" key="1">
    <citation type="submission" date="2016-10" db="EMBL/GenBank/DDBJ databases">
        <authorList>
            <person name="Varghese N."/>
            <person name="Submissions S."/>
        </authorList>
    </citation>
    <scope>NUCLEOTIDE SEQUENCE [LARGE SCALE GENOMIC DNA]</scope>
    <source>
        <strain evidence="2">CGMCC 1.10119</strain>
    </source>
</reference>
<protein>
    <submittedName>
        <fullName evidence="1">Uncharacterized protein</fullName>
    </submittedName>
</protein>
<organism evidence="1 2">
    <name type="scientific">Halogranum gelatinilyticum</name>
    <dbReference type="NCBI Taxonomy" id="660521"/>
    <lineage>
        <taxon>Archaea</taxon>
        <taxon>Methanobacteriati</taxon>
        <taxon>Methanobacteriota</taxon>
        <taxon>Stenosarchaea group</taxon>
        <taxon>Halobacteria</taxon>
        <taxon>Halobacteriales</taxon>
        <taxon>Haloferacaceae</taxon>
    </lineage>
</organism>
<keyword evidence="2" id="KW-1185">Reference proteome</keyword>
<dbReference type="Proteomes" id="UP000199451">
    <property type="component" value="Unassembled WGS sequence"/>
</dbReference>
<name>A0A1H0A0D1_9EURY</name>
<proteinExistence type="predicted"/>